<name>A0A2H3KPP9_9FLAO</name>
<feature type="domain" description="Methyltransferase small" evidence="6">
    <location>
        <begin position="104"/>
        <end position="196"/>
    </location>
</feature>
<dbReference type="PANTHER" id="PTHR18895">
    <property type="entry name" value="HEMK METHYLTRANSFERASE"/>
    <property type="match status" value="1"/>
</dbReference>
<dbReference type="HAMAP" id="MF_02126">
    <property type="entry name" value="RF_methyltr_PrmC"/>
    <property type="match status" value="1"/>
</dbReference>
<evidence type="ECO:0000256" key="5">
    <source>
        <dbReference type="HAMAP-Rule" id="MF_02126"/>
    </source>
</evidence>
<proteinExistence type="inferred from homology"/>
<feature type="binding site" evidence="5">
    <location>
        <begin position="121"/>
        <end position="125"/>
    </location>
    <ligand>
        <name>S-adenosyl-L-methionine</name>
        <dbReference type="ChEBI" id="CHEBI:59789"/>
    </ligand>
</feature>
<dbReference type="InterPro" id="IPR007848">
    <property type="entry name" value="Small_mtfrase_dom"/>
</dbReference>
<comment type="function">
    <text evidence="5">Methylates the class 1 translation termination release factors RF1/PrfA and RF2/PrfB on the glutamine residue of the universally conserved GGQ motif.</text>
</comment>
<keyword evidence="3 5" id="KW-0949">S-adenosyl-L-methionine</keyword>
<dbReference type="Proteomes" id="UP000220828">
    <property type="component" value="Unassembled WGS sequence"/>
</dbReference>
<dbReference type="AlphaFoldDB" id="A0A2H3KPP9"/>
<gene>
    <name evidence="5 7" type="primary">prmC</name>
    <name evidence="7" type="ORF">B0A77_03245</name>
</gene>
<dbReference type="NCBIfam" id="TIGR00536">
    <property type="entry name" value="hemK_fam"/>
    <property type="match status" value="1"/>
</dbReference>
<reference evidence="7 8" key="1">
    <citation type="submission" date="2017-09" db="EMBL/GenBank/DDBJ databases">
        <title>Whole genomes of Flavobacteriaceae.</title>
        <authorList>
            <person name="Stine C."/>
            <person name="Li C."/>
            <person name="Tadesse D."/>
        </authorList>
    </citation>
    <scope>NUCLEOTIDE SEQUENCE [LARGE SCALE GENOMIC DNA]</scope>
    <source>
        <strain evidence="7 8">ATCC 35036</strain>
    </source>
</reference>
<evidence type="ECO:0000256" key="2">
    <source>
        <dbReference type="ARBA" id="ARBA00022679"/>
    </source>
</evidence>
<dbReference type="GO" id="GO:0003676">
    <property type="term" value="F:nucleic acid binding"/>
    <property type="evidence" value="ECO:0007669"/>
    <property type="project" value="InterPro"/>
</dbReference>
<feature type="binding site" evidence="5">
    <location>
        <begin position="187"/>
        <end position="190"/>
    </location>
    <ligand>
        <name>substrate</name>
    </ligand>
</feature>
<feature type="binding site" evidence="5">
    <location>
        <position position="144"/>
    </location>
    <ligand>
        <name>S-adenosyl-L-methionine</name>
        <dbReference type="ChEBI" id="CHEBI:59789"/>
    </ligand>
</feature>
<keyword evidence="1 5" id="KW-0489">Methyltransferase</keyword>
<evidence type="ECO:0000313" key="8">
    <source>
        <dbReference type="Proteomes" id="UP000220828"/>
    </source>
</evidence>
<dbReference type="RefSeq" id="WP_097553546.1">
    <property type="nucleotide sequence ID" value="NZ_PCMW01000019.1"/>
</dbReference>
<dbReference type="Gene3D" id="1.10.8.10">
    <property type="entry name" value="DNA helicase RuvA subunit, C-terminal domain"/>
    <property type="match status" value="1"/>
</dbReference>
<dbReference type="SUPFAM" id="SSF53335">
    <property type="entry name" value="S-adenosyl-L-methionine-dependent methyltransferases"/>
    <property type="match status" value="1"/>
</dbReference>
<dbReference type="OrthoDB" id="9800643at2"/>
<dbReference type="PROSITE" id="PS00092">
    <property type="entry name" value="N6_MTASE"/>
    <property type="match status" value="1"/>
</dbReference>
<dbReference type="EC" id="2.1.1.297" evidence="5"/>
<comment type="similarity">
    <text evidence="5">Belongs to the protein N5-glutamine methyltransferase family. PrmC subfamily.</text>
</comment>
<dbReference type="GO" id="GO:0032259">
    <property type="term" value="P:methylation"/>
    <property type="evidence" value="ECO:0007669"/>
    <property type="project" value="UniProtKB-KW"/>
</dbReference>
<organism evidence="7 8">
    <name type="scientific">Flavobacterium branchiophilum</name>
    <dbReference type="NCBI Taxonomy" id="55197"/>
    <lineage>
        <taxon>Bacteria</taxon>
        <taxon>Pseudomonadati</taxon>
        <taxon>Bacteroidota</taxon>
        <taxon>Flavobacteriia</taxon>
        <taxon>Flavobacteriales</taxon>
        <taxon>Flavobacteriaceae</taxon>
        <taxon>Flavobacterium</taxon>
    </lineage>
</organism>
<dbReference type="InterPro" id="IPR004556">
    <property type="entry name" value="HemK-like"/>
</dbReference>
<dbReference type="CDD" id="cd02440">
    <property type="entry name" value="AdoMet_MTases"/>
    <property type="match status" value="1"/>
</dbReference>
<protein>
    <recommendedName>
        <fullName evidence="5">Release factor glutamine methyltransferase</fullName>
        <shortName evidence="5">RF MTase</shortName>
        <ecNumber evidence="5">2.1.1.297</ecNumber>
    </recommendedName>
    <alternativeName>
        <fullName evidence="5">N5-glutamine methyltransferase PrmC</fullName>
    </alternativeName>
    <alternativeName>
        <fullName evidence="5">Protein-(glutamine-N5) MTase PrmC</fullName>
    </alternativeName>
    <alternativeName>
        <fullName evidence="5">Protein-glutamine N-methyltransferase PrmC</fullName>
    </alternativeName>
</protein>
<comment type="caution">
    <text evidence="7">The sequence shown here is derived from an EMBL/GenBank/DDBJ whole genome shotgun (WGS) entry which is preliminary data.</text>
</comment>
<accession>A0A2H3KPP9</accession>
<dbReference type="InterPro" id="IPR019874">
    <property type="entry name" value="RF_methyltr_PrmC"/>
</dbReference>
<sequence>MKIKEYQSFFHESLKGLYDAMEIAHFFYLILEQKRQLRRVDLALEPHLTFSAIEIKEWHIILDQLLQQKPIQYILGTTSFYGMDFLVNENVLIPRPETEELVDLILKKNPSKKTIKILDVGTGSGCIAIALAKNGIHYQVTALDVSEKALAIAQQNATSNGVSIQFWHQNILDCDDLGQNFDIIVSNPPYVRQLEKAEMHQNVLGYEPALALFVSDENPLVFYEKITQLAQKNLTPEGQLFFEINQYLGPEMVVLLEQHHFQNVTLLKDIYENDRIIYGTK</sequence>
<evidence type="ECO:0000256" key="1">
    <source>
        <dbReference type="ARBA" id="ARBA00022603"/>
    </source>
</evidence>
<comment type="caution">
    <text evidence="5">Lacks conserved residue(s) required for the propagation of feature annotation.</text>
</comment>
<dbReference type="InterPro" id="IPR050320">
    <property type="entry name" value="N5-glutamine_MTase"/>
</dbReference>
<feature type="binding site" evidence="5">
    <location>
        <position position="187"/>
    </location>
    <ligand>
        <name>S-adenosyl-L-methionine</name>
        <dbReference type="ChEBI" id="CHEBI:59789"/>
    </ligand>
</feature>
<dbReference type="EMBL" id="PCMW01000019">
    <property type="protein sequence ID" value="PDS26111.1"/>
    <property type="molecule type" value="Genomic_DNA"/>
</dbReference>
<keyword evidence="2 5" id="KW-0808">Transferase</keyword>
<dbReference type="NCBIfam" id="TIGR03534">
    <property type="entry name" value="RF_mod_PrmC"/>
    <property type="match status" value="1"/>
</dbReference>
<evidence type="ECO:0000256" key="3">
    <source>
        <dbReference type="ARBA" id="ARBA00022691"/>
    </source>
</evidence>
<dbReference type="Gene3D" id="3.40.50.150">
    <property type="entry name" value="Vaccinia Virus protein VP39"/>
    <property type="match status" value="1"/>
</dbReference>
<dbReference type="InterPro" id="IPR029063">
    <property type="entry name" value="SAM-dependent_MTases_sf"/>
</dbReference>
<evidence type="ECO:0000313" key="7">
    <source>
        <dbReference type="EMBL" id="PDS26111.1"/>
    </source>
</evidence>
<dbReference type="Pfam" id="PF05175">
    <property type="entry name" value="MTS"/>
    <property type="match status" value="1"/>
</dbReference>
<comment type="catalytic activity">
    <reaction evidence="4 5">
        <text>L-glutaminyl-[peptide chain release factor] + S-adenosyl-L-methionine = N(5)-methyl-L-glutaminyl-[peptide chain release factor] + S-adenosyl-L-homocysteine + H(+)</text>
        <dbReference type="Rhea" id="RHEA:42896"/>
        <dbReference type="Rhea" id="RHEA-COMP:10271"/>
        <dbReference type="Rhea" id="RHEA-COMP:10272"/>
        <dbReference type="ChEBI" id="CHEBI:15378"/>
        <dbReference type="ChEBI" id="CHEBI:30011"/>
        <dbReference type="ChEBI" id="CHEBI:57856"/>
        <dbReference type="ChEBI" id="CHEBI:59789"/>
        <dbReference type="ChEBI" id="CHEBI:61891"/>
        <dbReference type="EC" id="2.1.1.297"/>
    </reaction>
</comment>
<evidence type="ECO:0000256" key="4">
    <source>
        <dbReference type="ARBA" id="ARBA00048391"/>
    </source>
</evidence>
<dbReference type="InterPro" id="IPR002052">
    <property type="entry name" value="DNA_methylase_N6_adenine_CS"/>
</dbReference>
<dbReference type="GO" id="GO:0102559">
    <property type="term" value="F:peptide chain release factor N(5)-glutamine methyltransferase activity"/>
    <property type="evidence" value="ECO:0007669"/>
    <property type="project" value="UniProtKB-EC"/>
</dbReference>
<evidence type="ECO:0000259" key="6">
    <source>
        <dbReference type="Pfam" id="PF05175"/>
    </source>
</evidence>
<dbReference type="PANTHER" id="PTHR18895:SF74">
    <property type="entry name" value="MTRF1L RELEASE FACTOR GLUTAMINE METHYLTRANSFERASE"/>
    <property type="match status" value="1"/>
</dbReference>